<organism evidence="1 2">
    <name type="scientific">Hermanssonia centrifuga</name>
    <dbReference type="NCBI Taxonomy" id="98765"/>
    <lineage>
        <taxon>Eukaryota</taxon>
        <taxon>Fungi</taxon>
        <taxon>Dikarya</taxon>
        <taxon>Basidiomycota</taxon>
        <taxon>Agaricomycotina</taxon>
        <taxon>Agaricomycetes</taxon>
        <taxon>Polyporales</taxon>
        <taxon>Meruliaceae</taxon>
        <taxon>Hermanssonia</taxon>
    </lineage>
</organism>
<dbReference type="Proteomes" id="UP000186601">
    <property type="component" value="Unassembled WGS sequence"/>
</dbReference>
<protein>
    <submittedName>
        <fullName evidence="1">Uncharacterized protein</fullName>
    </submittedName>
</protein>
<gene>
    <name evidence="1" type="ORF">PHLCEN_2v6824</name>
</gene>
<evidence type="ECO:0000313" key="2">
    <source>
        <dbReference type="Proteomes" id="UP000186601"/>
    </source>
</evidence>
<name>A0A2R6NYC0_9APHY</name>
<sequence>MSDAVGNSKRVRIDQFTFNHRGKTPGINVFRTARYDPNLLNNIENPYSPVVNTISRELPGYLTSDDILEITLSWRAAMQVPFYFTIQTNKLYMRRLMRMQLARLIWSLLQFLKSHGPGEAAAKNMRLLRIHRPAPMEEEEENDRDRWEIEVIMEDGHRFESHHLQFLNLSPIHHRLQWQYEPRLGRNVAK</sequence>
<keyword evidence="2" id="KW-1185">Reference proteome</keyword>
<reference evidence="1 2" key="1">
    <citation type="submission" date="2018-02" db="EMBL/GenBank/DDBJ databases">
        <title>Genome sequence of the basidiomycete white-rot fungus Phlebia centrifuga.</title>
        <authorList>
            <person name="Granchi Z."/>
            <person name="Peng M."/>
            <person name="de Vries R.P."/>
            <person name="Hilden K."/>
            <person name="Makela M.R."/>
            <person name="Grigoriev I."/>
            <person name="Riley R."/>
        </authorList>
    </citation>
    <scope>NUCLEOTIDE SEQUENCE [LARGE SCALE GENOMIC DNA]</scope>
    <source>
        <strain evidence="1 2">FBCC195</strain>
    </source>
</reference>
<proteinExistence type="predicted"/>
<accession>A0A2R6NYC0</accession>
<dbReference type="EMBL" id="MLYV02000678">
    <property type="protein sequence ID" value="PSR79923.1"/>
    <property type="molecule type" value="Genomic_DNA"/>
</dbReference>
<comment type="caution">
    <text evidence="1">The sequence shown here is derived from an EMBL/GenBank/DDBJ whole genome shotgun (WGS) entry which is preliminary data.</text>
</comment>
<dbReference type="AlphaFoldDB" id="A0A2R6NYC0"/>
<evidence type="ECO:0000313" key="1">
    <source>
        <dbReference type="EMBL" id="PSR79923.1"/>
    </source>
</evidence>